<organism evidence="3 4">
    <name type="scientific">Methyloligella halotolerans</name>
    <dbReference type="NCBI Taxonomy" id="1177755"/>
    <lineage>
        <taxon>Bacteria</taxon>
        <taxon>Pseudomonadati</taxon>
        <taxon>Pseudomonadota</taxon>
        <taxon>Alphaproteobacteria</taxon>
        <taxon>Hyphomicrobiales</taxon>
        <taxon>Hyphomicrobiaceae</taxon>
        <taxon>Methyloligella</taxon>
    </lineage>
</organism>
<evidence type="ECO:0000256" key="1">
    <source>
        <dbReference type="SAM" id="MobiDB-lite"/>
    </source>
</evidence>
<keyword evidence="2" id="KW-0732">Signal</keyword>
<proteinExistence type="predicted"/>
<feature type="compositionally biased region" description="Basic and acidic residues" evidence="1">
    <location>
        <begin position="61"/>
        <end position="84"/>
    </location>
</feature>
<evidence type="ECO:0000313" key="3">
    <source>
        <dbReference type="EMBL" id="ODA66912.1"/>
    </source>
</evidence>
<dbReference type="Proteomes" id="UP000095087">
    <property type="component" value="Unassembled WGS sequence"/>
</dbReference>
<dbReference type="STRING" id="1177755.A7A08_02209"/>
<comment type="caution">
    <text evidence="3">The sequence shown here is derived from an EMBL/GenBank/DDBJ whole genome shotgun (WGS) entry which is preliminary data.</text>
</comment>
<feature type="compositionally biased region" description="Basic and acidic residues" evidence="1">
    <location>
        <begin position="38"/>
        <end position="48"/>
    </location>
</feature>
<accession>A0A1E2RXN7</accession>
<name>A0A1E2RXN7_9HYPH</name>
<dbReference type="EMBL" id="MASI01000005">
    <property type="protein sequence ID" value="ODA66912.1"/>
    <property type="molecule type" value="Genomic_DNA"/>
</dbReference>
<dbReference type="AlphaFoldDB" id="A0A1E2RXN7"/>
<feature type="compositionally biased region" description="Basic residues" evidence="1">
    <location>
        <begin position="49"/>
        <end position="60"/>
    </location>
</feature>
<sequence length="123" mass="14369">MKSRLIIAGAIAFGVIVAGPPTVTPAFAANGPEAQTKQQERLLRQERKAQRRAQRQIQRQRRQEDFAEQESRREAFDERQDDRFDDPFFDRRAYWNWRYGPYGDPFYDPYFGVPPGGDRQGTS</sequence>
<feature type="signal peptide" evidence="2">
    <location>
        <begin position="1"/>
        <end position="28"/>
    </location>
</feature>
<evidence type="ECO:0000256" key="2">
    <source>
        <dbReference type="SAM" id="SignalP"/>
    </source>
</evidence>
<evidence type="ECO:0000313" key="4">
    <source>
        <dbReference type="Proteomes" id="UP000095087"/>
    </source>
</evidence>
<keyword evidence="4" id="KW-1185">Reference proteome</keyword>
<feature type="region of interest" description="Disordered" evidence="1">
    <location>
        <begin position="27"/>
        <end position="84"/>
    </location>
</feature>
<gene>
    <name evidence="3" type="ORF">A7A08_02209</name>
</gene>
<dbReference type="RefSeq" id="WP_141693948.1">
    <property type="nucleotide sequence ID" value="NZ_MASI01000005.1"/>
</dbReference>
<feature type="chain" id="PRO_5009116554" evidence="2">
    <location>
        <begin position="29"/>
        <end position="123"/>
    </location>
</feature>
<reference evidence="3 4" key="1">
    <citation type="submission" date="2016-07" db="EMBL/GenBank/DDBJ databases">
        <title>Draft genome sequence of Methyloligella halotolerans C2T (VKM B-2706T=CCUG 61687T=DSM 25045T), a halotolerant polyhydroxybutyrate accumulating methylotroph.</title>
        <authorList>
            <person name="Vasilenko O.V."/>
            <person name="Doronina N.V."/>
            <person name="Poroshina M.N."/>
            <person name="Tarlachkov S.V."/>
            <person name="Trotsenko Y.A."/>
        </authorList>
    </citation>
    <scope>NUCLEOTIDE SEQUENCE [LARGE SCALE GENOMIC DNA]</scope>
    <source>
        <strain evidence="3 4">VKM B-2706</strain>
    </source>
</reference>
<protein>
    <submittedName>
        <fullName evidence="3">Uncharacterized protein</fullName>
    </submittedName>
</protein>